<feature type="domain" description="Major facilitator superfamily (MFS) profile" evidence="9">
    <location>
        <begin position="1"/>
        <end position="252"/>
    </location>
</feature>
<dbReference type="PANTHER" id="PTHR48021:SF96">
    <property type="entry name" value="FACILITATED TREHALOSE TRANSPORTER TRET1-1-RELATED"/>
    <property type="match status" value="1"/>
</dbReference>
<evidence type="ECO:0000256" key="4">
    <source>
        <dbReference type="ARBA" id="ARBA00023136"/>
    </source>
</evidence>
<dbReference type="OrthoDB" id="6612291at2759"/>
<feature type="transmembrane region" description="Helical" evidence="8">
    <location>
        <begin position="163"/>
        <end position="186"/>
    </location>
</feature>
<dbReference type="PANTHER" id="PTHR48021">
    <property type="match status" value="1"/>
</dbReference>
<dbReference type="GO" id="GO:0022857">
    <property type="term" value="F:transmembrane transporter activity"/>
    <property type="evidence" value="ECO:0007669"/>
    <property type="project" value="InterPro"/>
</dbReference>
<evidence type="ECO:0000259" key="9">
    <source>
        <dbReference type="PROSITE" id="PS50850"/>
    </source>
</evidence>
<dbReference type="Pfam" id="PF00083">
    <property type="entry name" value="Sugar_tr"/>
    <property type="match status" value="1"/>
</dbReference>
<dbReference type="InterPro" id="IPR036259">
    <property type="entry name" value="MFS_trans_sf"/>
</dbReference>
<keyword evidence="5" id="KW-0325">Glycoprotein</keyword>
<evidence type="ECO:0000256" key="7">
    <source>
        <dbReference type="SAM" id="MobiDB-lite"/>
    </source>
</evidence>
<keyword evidence="2 8" id="KW-0812">Transmembrane</keyword>
<comment type="subcellular location">
    <subcellularLocation>
        <location evidence="1">Membrane</location>
        <topology evidence="1">Multi-pass membrane protein</topology>
    </subcellularLocation>
</comment>
<reference evidence="10 11" key="1">
    <citation type="journal article" date="2019" name="Commun. Biol.">
        <title>The bagworm genome reveals a unique fibroin gene that provides high tensile strength.</title>
        <authorList>
            <person name="Kono N."/>
            <person name="Nakamura H."/>
            <person name="Ohtoshi R."/>
            <person name="Tomita M."/>
            <person name="Numata K."/>
            <person name="Arakawa K."/>
        </authorList>
    </citation>
    <scope>NUCLEOTIDE SEQUENCE [LARGE SCALE GENOMIC DNA]</scope>
</reference>
<evidence type="ECO:0000256" key="6">
    <source>
        <dbReference type="ARBA" id="ARBA00024348"/>
    </source>
</evidence>
<dbReference type="Proteomes" id="UP000299102">
    <property type="component" value="Unassembled WGS sequence"/>
</dbReference>
<gene>
    <name evidence="10" type="primary">Tret1</name>
    <name evidence="10" type="ORF">EVAR_26963_1</name>
</gene>
<dbReference type="PROSITE" id="PS50850">
    <property type="entry name" value="MFS"/>
    <property type="match status" value="1"/>
</dbReference>
<dbReference type="AlphaFoldDB" id="A0A4C1VLJ8"/>
<dbReference type="STRING" id="151549.A0A4C1VLJ8"/>
<keyword evidence="4 8" id="KW-0472">Membrane</keyword>
<name>A0A4C1VLJ8_EUMVA</name>
<dbReference type="InterPro" id="IPR005828">
    <property type="entry name" value="MFS_sugar_transport-like"/>
</dbReference>
<keyword evidence="3 8" id="KW-1133">Transmembrane helix</keyword>
<evidence type="ECO:0000256" key="1">
    <source>
        <dbReference type="ARBA" id="ARBA00004141"/>
    </source>
</evidence>
<evidence type="ECO:0000256" key="2">
    <source>
        <dbReference type="ARBA" id="ARBA00022692"/>
    </source>
</evidence>
<dbReference type="GO" id="GO:0016020">
    <property type="term" value="C:membrane"/>
    <property type="evidence" value="ECO:0007669"/>
    <property type="project" value="UniProtKB-SubCell"/>
</dbReference>
<feature type="compositionally biased region" description="Gly residues" evidence="7">
    <location>
        <begin position="397"/>
        <end position="406"/>
    </location>
</feature>
<comment type="similarity">
    <text evidence="6">Belongs to the major facilitator superfamily. Sugar transporter (TC 2.A.1.1) family. Trehalose transporter subfamily.</text>
</comment>
<dbReference type="PRINTS" id="PR00171">
    <property type="entry name" value="SUGRTRNSPORT"/>
</dbReference>
<dbReference type="SUPFAM" id="SSF103473">
    <property type="entry name" value="MFS general substrate transporter"/>
    <property type="match status" value="1"/>
</dbReference>
<evidence type="ECO:0000256" key="3">
    <source>
        <dbReference type="ARBA" id="ARBA00022989"/>
    </source>
</evidence>
<feature type="transmembrane region" description="Helical" evidence="8">
    <location>
        <begin position="230"/>
        <end position="248"/>
    </location>
</feature>
<protein>
    <submittedName>
        <fullName evidence="10">Facilitated trehalose transporter Tret1</fullName>
    </submittedName>
</protein>
<comment type="caution">
    <text evidence="10">The sequence shown here is derived from an EMBL/GenBank/DDBJ whole genome shotgun (WGS) entry which is preliminary data.</text>
</comment>
<keyword evidence="11" id="KW-1185">Reference proteome</keyword>
<evidence type="ECO:0000256" key="5">
    <source>
        <dbReference type="ARBA" id="ARBA00023180"/>
    </source>
</evidence>
<organism evidence="10 11">
    <name type="scientific">Eumeta variegata</name>
    <name type="common">Bagworm moth</name>
    <name type="synonym">Eumeta japonica</name>
    <dbReference type="NCBI Taxonomy" id="151549"/>
    <lineage>
        <taxon>Eukaryota</taxon>
        <taxon>Metazoa</taxon>
        <taxon>Ecdysozoa</taxon>
        <taxon>Arthropoda</taxon>
        <taxon>Hexapoda</taxon>
        <taxon>Insecta</taxon>
        <taxon>Pterygota</taxon>
        <taxon>Neoptera</taxon>
        <taxon>Endopterygota</taxon>
        <taxon>Lepidoptera</taxon>
        <taxon>Glossata</taxon>
        <taxon>Ditrysia</taxon>
        <taxon>Tineoidea</taxon>
        <taxon>Psychidae</taxon>
        <taxon>Oiketicinae</taxon>
        <taxon>Eumeta</taxon>
    </lineage>
</organism>
<accession>A0A4C1VLJ8</accession>
<dbReference type="InterPro" id="IPR003663">
    <property type="entry name" value="Sugar/inositol_transpt"/>
</dbReference>
<evidence type="ECO:0000313" key="11">
    <source>
        <dbReference type="Proteomes" id="UP000299102"/>
    </source>
</evidence>
<proteinExistence type="inferred from homology"/>
<evidence type="ECO:0000313" key="10">
    <source>
        <dbReference type="EMBL" id="GBP39177.1"/>
    </source>
</evidence>
<feature type="transmembrane region" description="Helical" evidence="8">
    <location>
        <begin position="198"/>
        <end position="218"/>
    </location>
</feature>
<dbReference type="EMBL" id="BGZK01000361">
    <property type="protein sequence ID" value="GBP39177.1"/>
    <property type="molecule type" value="Genomic_DNA"/>
</dbReference>
<feature type="region of interest" description="Disordered" evidence="7">
    <location>
        <begin position="389"/>
        <end position="413"/>
    </location>
</feature>
<dbReference type="InterPro" id="IPR050549">
    <property type="entry name" value="MFS_Trehalose_Transporter"/>
</dbReference>
<evidence type="ECO:0000256" key="8">
    <source>
        <dbReference type="SAM" id="Phobius"/>
    </source>
</evidence>
<sequence length="413" mass="45051">MWARSCLTCVQPYYGMRCKPFNLKIEGQVQYQTQRVTPSTVLKAEQPEGLFTRKVFFSSVVIKPLVIGFMLLLLQQFSGIDAVIFFTVEIFQNAGSTLDAMTATMLVGAVQLMSNGVSTMLVDRAGRRPLLMVSAALTAAAMAAMGSAYYFEFEHNSWLGYLPVISLVVFMVGYSVGFGGLPFLLLGELFPAHHRSQLSAMASAVNLLSMFAVIKSYHSLETFLTSAGTFWMYACFCALAFFFVLFMVPETKGKTLLEIEQLFRSKKAKKENINLAVISKGLHFHLNSYSTTRSGPSPALYFNIGRDLYLDPPLDIGDSDYRLLFIRSAPDHGPILMPILLPSDIRMSGCSDVRSDNFGPLSSGSQKRITASCRRRSVRSEAVSGAITGVTRARSGGAAGGGGGATGAPRPEY</sequence>
<dbReference type="InterPro" id="IPR020846">
    <property type="entry name" value="MFS_dom"/>
</dbReference>
<dbReference type="Gene3D" id="1.20.1250.20">
    <property type="entry name" value="MFS general substrate transporter like domains"/>
    <property type="match status" value="1"/>
</dbReference>
<feature type="transmembrane region" description="Helical" evidence="8">
    <location>
        <begin position="55"/>
        <end position="74"/>
    </location>
</feature>
<feature type="transmembrane region" description="Helical" evidence="8">
    <location>
        <begin position="130"/>
        <end position="151"/>
    </location>
</feature>